<accession>A0A3R6DI04</accession>
<proteinExistence type="predicted"/>
<dbReference type="RefSeq" id="WP_117835730.1">
    <property type="nucleotide sequence ID" value="NZ_QRXJ01000016.1"/>
</dbReference>
<gene>
    <name evidence="1" type="ORF">DWX03_11890</name>
</gene>
<protein>
    <submittedName>
        <fullName evidence="1">Uncharacterized protein</fullName>
    </submittedName>
</protein>
<name>A0A3R6DI04_9FIRM</name>
<keyword evidence="2" id="KW-1185">Reference proteome</keyword>
<dbReference type="Proteomes" id="UP000283360">
    <property type="component" value="Unassembled WGS sequence"/>
</dbReference>
<comment type="caution">
    <text evidence="1">The sequence shown here is derived from an EMBL/GenBank/DDBJ whole genome shotgun (WGS) entry which is preliminary data.</text>
</comment>
<dbReference type="AlphaFoldDB" id="A0A3R6DI04"/>
<evidence type="ECO:0000313" key="1">
    <source>
        <dbReference type="EMBL" id="RGT88453.1"/>
    </source>
</evidence>
<sequence>MESNILEILNIPNISSQRHYWIIRTNSGDYYDDFILHQYISIAWDYVTLNILNNQTEEAIKRLIEVYENSSSTNPDDEDDDDDDGSAKGKITAIYNKITRFVFEIQKGDIILIPSKNSDKITIAEVIGDAYETQNYVEDYLKNDPETEIRPCPYQKRRRIKSLKTISKSEMDIYLAKGFNSQHALSNMDEYSSFIDRTIYSIYSKGDKLHTTMHAGHPNGLTLKELVELSTSLDESAKFLAEQCGIPYDPSDIEVKLNIHSPGIIELIGCIAVSGVVLSLLMFSLNNLINGGKLSISLKNDSETGNIDFAVNSESDGIKGHQEKAEKLELKKKTELLQMMNDLDIKSPEIISSILNGEKVTPTMIADAQSHQKLSSEAEDVVE</sequence>
<evidence type="ECO:0000313" key="2">
    <source>
        <dbReference type="Proteomes" id="UP000283360"/>
    </source>
</evidence>
<reference evidence="1 2" key="1">
    <citation type="submission" date="2018-08" db="EMBL/GenBank/DDBJ databases">
        <title>A genome reference for cultivated species of the human gut microbiota.</title>
        <authorList>
            <person name="Zou Y."/>
            <person name="Xue W."/>
            <person name="Luo G."/>
        </authorList>
    </citation>
    <scope>NUCLEOTIDE SEQUENCE [LARGE SCALE GENOMIC DNA]</scope>
    <source>
        <strain evidence="1 2">AF18-12LB</strain>
    </source>
</reference>
<dbReference type="EMBL" id="QRXJ01000016">
    <property type="protein sequence ID" value="RGT88453.1"/>
    <property type="molecule type" value="Genomic_DNA"/>
</dbReference>
<organism evidence="1 2">
    <name type="scientific">Coprococcus comes</name>
    <dbReference type="NCBI Taxonomy" id="410072"/>
    <lineage>
        <taxon>Bacteria</taxon>
        <taxon>Bacillati</taxon>
        <taxon>Bacillota</taxon>
        <taxon>Clostridia</taxon>
        <taxon>Lachnospirales</taxon>
        <taxon>Lachnospiraceae</taxon>
        <taxon>Coprococcus</taxon>
    </lineage>
</organism>